<reference evidence="1" key="2">
    <citation type="journal article" date="2007" name="Science">
        <title>Draft genome sequence of the sexually transmitted pathogen Trichomonas vaginalis.</title>
        <authorList>
            <person name="Carlton J.M."/>
            <person name="Hirt R.P."/>
            <person name="Silva J.C."/>
            <person name="Delcher A.L."/>
            <person name="Schatz M."/>
            <person name="Zhao Q."/>
            <person name="Wortman J.R."/>
            <person name="Bidwell S.L."/>
            <person name="Alsmark U.C.M."/>
            <person name="Besteiro S."/>
            <person name="Sicheritz-Ponten T."/>
            <person name="Noel C.J."/>
            <person name="Dacks J.B."/>
            <person name="Foster P.G."/>
            <person name="Simillion C."/>
            <person name="Van de Peer Y."/>
            <person name="Miranda-Saavedra D."/>
            <person name="Barton G.J."/>
            <person name="Westrop G.D."/>
            <person name="Mueller S."/>
            <person name="Dessi D."/>
            <person name="Fiori P.L."/>
            <person name="Ren Q."/>
            <person name="Paulsen I."/>
            <person name="Zhang H."/>
            <person name="Bastida-Corcuera F.D."/>
            <person name="Simoes-Barbosa A."/>
            <person name="Brown M.T."/>
            <person name="Hayes R.D."/>
            <person name="Mukherjee M."/>
            <person name="Okumura C.Y."/>
            <person name="Schneider R."/>
            <person name="Smith A.J."/>
            <person name="Vanacova S."/>
            <person name="Villalvazo M."/>
            <person name="Haas B.J."/>
            <person name="Pertea M."/>
            <person name="Feldblyum T.V."/>
            <person name="Utterback T.R."/>
            <person name="Shu C.L."/>
            <person name="Osoegawa K."/>
            <person name="de Jong P.J."/>
            <person name="Hrdy I."/>
            <person name="Horvathova L."/>
            <person name="Zubacova Z."/>
            <person name="Dolezal P."/>
            <person name="Malik S.B."/>
            <person name="Logsdon J.M. Jr."/>
            <person name="Henze K."/>
            <person name="Gupta A."/>
            <person name="Wang C.C."/>
            <person name="Dunne R.L."/>
            <person name="Upcroft J.A."/>
            <person name="Upcroft P."/>
            <person name="White O."/>
            <person name="Salzberg S.L."/>
            <person name="Tang P."/>
            <person name="Chiu C.-H."/>
            <person name="Lee Y.-S."/>
            <person name="Embley T.M."/>
            <person name="Coombs G.H."/>
            <person name="Mottram J.C."/>
            <person name="Tachezy J."/>
            <person name="Fraser-Liggett C.M."/>
            <person name="Johnson P.J."/>
        </authorList>
    </citation>
    <scope>NUCLEOTIDE SEQUENCE [LARGE SCALE GENOMIC DNA]</scope>
    <source>
        <strain evidence="1">G3</strain>
    </source>
</reference>
<accession>A2FKK7</accession>
<sequence length="168" mass="18756">MTEAPKIDPTLAGMFPFAFPGAVEEKESVEPPPLHPELEQLGFNELYQHVFDSMLPGEKCLDFLKRVKANNGNLDDAAKYISELYARGEVDIFERDWVFLGISAGRIGDILEMKWNVKNEEGITGPFTSLELAPKARVLAAMDSLVSVAGKEENWLPIDKLNFAMLKL</sequence>
<dbReference type="InParanoid" id="A2FKK7"/>
<dbReference type="SMR" id="A2FKK7"/>
<evidence type="ECO:0000313" key="1">
    <source>
        <dbReference type="EMBL" id="EAX94543.1"/>
    </source>
</evidence>
<gene>
    <name evidence="1" type="ORF">TVAG_300760</name>
</gene>
<dbReference type="RefSeq" id="XP_001307473.1">
    <property type="nucleotide sequence ID" value="XM_001307472.1"/>
</dbReference>
<evidence type="ECO:0000313" key="2">
    <source>
        <dbReference type="Proteomes" id="UP000001542"/>
    </source>
</evidence>
<keyword evidence="2" id="KW-1185">Reference proteome</keyword>
<dbReference type="AlphaFoldDB" id="A2FKK7"/>
<proteinExistence type="predicted"/>
<protein>
    <submittedName>
        <fullName evidence="1">Uncharacterized protein</fullName>
    </submittedName>
</protein>
<dbReference type="EMBL" id="DS113851">
    <property type="protein sequence ID" value="EAX94543.1"/>
    <property type="molecule type" value="Genomic_DNA"/>
</dbReference>
<dbReference type="Proteomes" id="UP000001542">
    <property type="component" value="Unassembled WGS sequence"/>
</dbReference>
<dbReference type="VEuPathDB" id="TrichDB:TVAGG3_0270930"/>
<dbReference type="KEGG" id="tva:4752279"/>
<name>A2FKK7_TRIV3</name>
<dbReference type="OrthoDB" id="10255316at2759"/>
<organism evidence="1 2">
    <name type="scientific">Trichomonas vaginalis (strain ATCC PRA-98 / G3)</name>
    <dbReference type="NCBI Taxonomy" id="412133"/>
    <lineage>
        <taxon>Eukaryota</taxon>
        <taxon>Metamonada</taxon>
        <taxon>Parabasalia</taxon>
        <taxon>Trichomonadida</taxon>
        <taxon>Trichomonadidae</taxon>
        <taxon>Trichomonas</taxon>
    </lineage>
</organism>
<reference evidence="1" key="1">
    <citation type="submission" date="2006-10" db="EMBL/GenBank/DDBJ databases">
        <authorList>
            <person name="Amadeo P."/>
            <person name="Zhao Q."/>
            <person name="Wortman J."/>
            <person name="Fraser-Liggett C."/>
            <person name="Carlton J."/>
        </authorList>
    </citation>
    <scope>NUCLEOTIDE SEQUENCE</scope>
    <source>
        <strain evidence="1">G3</strain>
    </source>
</reference>
<dbReference type="VEuPathDB" id="TrichDB:TVAG_300760"/>